<keyword evidence="1" id="KW-0805">Transcription regulation</keyword>
<comment type="caution">
    <text evidence="7">The sequence shown here is derived from an EMBL/GenBank/DDBJ whole genome shotgun (WGS) entry which is preliminary data.</text>
</comment>
<feature type="domain" description="HTH tetR-type" evidence="6">
    <location>
        <begin position="33"/>
        <end position="93"/>
    </location>
</feature>
<dbReference type="EMBL" id="RCWJ01000004">
    <property type="protein sequence ID" value="RLQ81415.1"/>
    <property type="molecule type" value="Genomic_DNA"/>
</dbReference>
<organism evidence="7 8">
    <name type="scientific">Mycetocola zhadangensis</name>
    <dbReference type="NCBI Taxonomy" id="1164595"/>
    <lineage>
        <taxon>Bacteria</taxon>
        <taxon>Bacillati</taxon>
        <taxon>Actinomycetota</taxon>
        <taxon>Actinomycetes</taxon>
        <taxon>Micrococcales</taxon>
        <taxon>Microbacteriaceae</taxon>
        <taxon>Mycetocola</taxon>
    </lineage>
</organism>
<dbReference type="SUPFAM" id="SSF46689">
    <property type="entry name" value="Homeodomain-like"/>
    <property type="match status" value="1"/>
</dbReference>
<dbReference type="GO" id="GO:0003677">
    <property type="term" value="F:DNA binding"/>
    <property type="evidence" value="ECO:0007669"/>
    <property type="project" value="UniProtKB-UniRule"/>
</dbReference>
<dbReference type="Gene3D" id="1.10.357.10">
    <property type="entry name" value="Tetracycline Repressor, domain 2"/>
    <property type="match status" value="1"/>
</dbReference>
<evidence type="ECO:0000313" key="7">
    <source>
        <dbReference type="EMBL" id="RLQ81415.1"/>
    </source>
</evidence>
<keyword evidence="3" id="KW-0804">Transcription</keyword>
<protein>
    <submittedName>
        <fullName evidence="7">TetR family transcriptional regulator</fullName>
    </submittedName>
</protein>
<dbReference type="RefSeq" id="WP_121660325.1">
    <property type="nucleotide sequence ID" value="NZ_BMEK01000003.1"/>
</dbReference>
<dbReference type="InterPro" id="IPR036271">
    <property type="entry name" value="Tet_transcr_reg_TetR-rel_C_sf"/>
</dbReference>
<dbReference type="Gene3D" id="1.10.10.60">
    <property type="entry name" value="Homeodomain-like"/>
    <property type="match status" value="1"/>
</dbReference>
<dbReference type="AlphaFoldDB" id="A0A3L7ITB9"/>
<evidence type="ECO:0000256" key="5">
    <source>
        <dbReference type="SAM" id="MobiDB-lite"/>
    </source>
</evidence>
<evidence type="ECO:0000256" key="2">
    <source>
        <dbReference type="ARBA" id="ARBA00023125"/>
    </source>
</evidence>
<dbReference type="InterPro" id="IPR001647">
    <property type="entry name" value="HTH_TetR"/>
</dbReference>
<accession>A0A3L7ITB9</accession>
<evidence type="ECO:0000259" key="6">
    <source>
        <dbReference type="PROSITE" id="PS50977"/>
    </source>
</evidence>
<dbReference type="OrthoDB" id="2570341at2"/>
<name>A0A3L7ITB9_9MICO</name>
<feature type="DNA-binding region" description="H-T-H motif" evidence="4">
    <location>
        <begin position="56"/>
        <end position="75"/>
    </location>
</feature>
<gene>
    <name evidence="7" type="ORF">D9V28_13745</name>
</gene>
<dbReference type="Proteomes" id="UP000282460">
    <property type="component" value="Unassembled WGS sequence"/>
</dbReference>
<dbReference type="PROSITE" id="PS50977">
    <property type="entry name" value="HTH_TETR_2"/>
    <property type="match status" value="1"/>
</dbReference>
<keyword evidence="8" id="KW-1185">Reference proteome</keyword>
<dbReference type="SUPFAM" id="SSF48498">
    <property type="entry name" value="Tetracyclin repressor-like, C-terminal domain"/>
    <property type="match status" value="1"/>
</dbReference>
<dbReference type="InterPro" id="IPR004111">
    <property type="entry name" value="Repressor_TetR_C"/>
</dbReference>
<feature type="region of interest" description="Disordered" evidence="5">
    <location>
        <begin position="255"/>
        <end position="277"/>
    </location>
</feature>
<dbReference type="InterPro" id="IPR009057">
    <property type="entry name" value="Homeodomain-like_sf"/>
</dbReference>
<proteinExistence type="predicted"/>
<dbReference type="Pfam" id="PF00440">
    <property type="entry name" value="TetR_N"/>
    <property type="match status" value="1"/>
</dbReference>
<dbReference type="Pfam" id="PF02909">
    <property type="entry name" value="TetR_C_1"/>
    <property type="match status" value="1"/>
</dbReference>
<evidence type="ECO:0000256" key="4">
    <source>
        <dbReference type="PROSITE-ProRule" id="PRU00335"/>
    </source>
</evidence>
<evidence type="ECO:0000313" key="8">
    <source>
        <dbReference type="Proteomes" id="UP000282460"/>
    </source>
</evidence>
<evidence type="ECO:0000256" key="1">
    <source>
        <dbReference type="ARBA" id="ARBA00023015"/>
    </source>
</evidence>
<reference evidence="7 8" key="1">
    <citation type="submission" date="2018-10" db="EMBL/GenBank/DDBJ databases">
        <authorList>
            <person name="Li J."/>
        </authorList>
    </citation>
    <scope>NUCLEOTIDE SEQUENCE [LARGE SCALE GENOMIC DNA]</scope>
    <source>
        <strain evidence="7 8">ZD1-4</strain>
    </source>
</reference>
<evidence type="ECO:0000256" key="3">
    <source>
        <dbReference type="ARBA" id="ARBA00023163"/>
    </source>
</evidence>
<keyword evidence="2 4" id="KW-0238">DNA-binding</keyword>
<sequence>MQTDNAEPELELPRAIALAWGVATNPQRGPKRELSIEGIVETAIDIADAGGLAAVSMSSVASRLGFTTMSLYRYVSAKDDLILLMLEHGMGVPPAVANEPEGWRKRLSTWHASSLACYAAHPWMLDIPINGIPMTPNNLAWMDSALDALADTSLQESQRLAAALAVTGHARWQAMIERGYRDASTRAGMNGTEFDRLEERVLGSLATPERFPAVHRVVQAGAIGPDSSLNPFEFGLNAILDGIQAAMAARIVPEHESTRAEPAPAPEAFPKDKAVREASRLRRDAEVRLREALRHERDAIAQAREAAERIAKSR</sequence>
<dbReference type="GO" id="GO:0045892">
    <property type="term" value="P:negative regulation of DNA-templated transcription"/>
    <property type="evidence" value="ECO:0007669"/>
    <property type="project" value="InterPro"/>
</dbReference>